<keyword evidence="2" id="KW-0472">Membrane</keyword>
<dbReference type="PANTHER" id="PTHR31535">
    <property type="match status" value="1"/>
</dbReference>
<keyword evidence="2" id="KW-1133">Transmembrane helix</keyword>
<evidence type="ECO:0000313" key="4">
    <source>
        <dbReference type="Proteomes" id="UP001240236"/>
    </source>
</evidence>
<dbReference type="PANTHER" id="PTHR31535:SF3">
    <property type="entry name" value="REGULATORY PROTEIN ZESTE"/>
    <property type="match status" value="1"/>
</dbReference>
<comment type="caution">
    <text evidence="3">The sequence shown here is derived from an EMBL/GenBank/DDBJ whole genome shotgun (WGS) entry which is preliminary data.</text>
</comment>
<evidence type="ECO:0000313" key="3">
    <source>
        <dbReference type="EMBL" id="MDQ0371628.1"/>
    </source>
</evidence>
<gene>
    <name evidence="3" type="ORF">J2S42_008376</name>
</gene>
<keyword evidence="2" id="KW-0812">Transmembrane</keyword>
<protein>
    <submittedName>
        <fullName evidence="3">Phage-related protein</fullName>
    </submittedName>
</protein>
<proteinExistence type="predicted"/>
<evidence type="ECO:0000256" key="1">
    <source>
        <dbReference type="SAM" id="Coils"/>
    </source>
</evidence>
<keyword evidence="1" id="KW-0175">Coiled coil</keyword>
<dbReference type="AlphaFoldDB" id="A0AAE4B4M2"/>
<dbReference type="EMBL" id="JAUSUZ010000002">
    <property type="protein sequence ID" value="MDQ0371628.1"/>
    <property type="molecule type" value="Genomic_DNA"/>
</dbReference>
<accession>A0AAE4B4M2</accession>
<dbReference type="Proteomes" id="UP001240236">
    <property type="component" value="Unassembled WGS sequence"/>
</dbReference>
<name>A0AAE4B4M2_9ACTN</name>
<organism evidence="3 4">
    <name type="scientific">Catenuloplanes indicus</name>
    <dbReference type="NCBI Taxonomy" id="137267"/>
    <lineage>
        <taxon>Bacteria</taxon>
        <taxon>Bacillati</taxon>
        <taxon>Actinomycetota</taxon>
        <taxon>Actinomycetes</taxon>
        <taxon>Micromonosporales</taxon>
        <taxon>Micromonosporaceae</taxon>
        <taxon>Catenuloplanes</taxon>
    </lineage>
</organism>
<reference evidence="3 4" key="1">
    <citation type="submission" date="2023-07" db="EMBL/GenBank/DDBJ databases">
        <title>Sequencing the genomes of 1000 actinobacteria strains.</title>
        <authorList>
            <person name="Klenk H.-P."/>
        </authorList>
    </citation>
    <scope>NUCLEOTIDE SEQUENCE [LARGE SCALE GENOMIC DNA]</scope>
    <source>
        <strain evidence="3 4">DSM 44709</strain>
    </source>
</reference>
<evidence type="ECO:0000256" key="2">
    <source>
        <dbReference type="SAM" id="Phobius"/>
    </source>
</evidence>
<feature type="coiled-coil region" evidence="1">
    <location>
        <begin position="370"/>
        <end position="430"/>
    </location>
</feature>
<feature type="transmembrane region" description="Helical" evidence="2">
    <location>
        <begin position="235"/>
        <end position="264"/>
    </location>
</feature>
<feature type="transmembrane region" description="Helical" evidence="2">
    <location>
        <begin position="207"/>
        <end position="229"/>
    </location>
</feature>
<sequence>MTAPLSVGQVSVEVQADVSKLAKDLKSKVEAAFKDLDFDKLIRSSLGNKPLKVKVTPDFDTSGIGEKVRSTRVPKVPVEVDPVLEQFRREVSTQVGALARTVNAKIPVGADTTGVRQQLGAELALIKQTLKAEVPTEPAGRREYEARLRAMVAAASRNVQAKIQVQPQAGGGGGSLLSGLASALQGIASGAANAAQGLSDVGQRGQLVGAAATAASIAAAAVAAIGFAASAAVPLVFSLAGALASLPGLVAGAAAGFATLKLGFSGIADAFKKKPGGGGGGGGGGGESEAARARRIAAAERGVEAARRGIAAASRGLQAAQRGLVEAQESYTDALAAEKRAQEAVARARKIAAERIDDLGRSLRGAVLDEKEAQVELRDAARDLAAAQTTFNPELIADAELRYERAKLAVEEAADQVADLGEENADAAKKGVEGSDEVVQALRDQKDAQKAVRDAANGIVDAQDRLISANDAVKASYDSLASAQDSLAQAKERAAAAGGGGGGGVLDDTIKLAPEAQKFVDAIKALKPAFEALRLDVQNRLFAGLGTTVTQLANAWLPQLRTTLGSFADTFNRLAKNLARTISEPAFIKNIGMAAETARANLEKIGTVITGPLTTAFGNLAAASKPFIDAVGGAIASGLQQFADKVNAMVADGRLDQFFVDAAGYFNDLKDIAVDVGSILGSFFAILAGSEQTDKDSPFKQFKGFLDELATSLRDPQTRSTIRGYIEDFKNFANAVGNVVSFALKLYGALAPLGPISALIFGPMKPFYDLIKGLFAVDWSSIGESVKSGANEVGGAIWDGLKAGWEAVADVGSWIASKLWQGPDSLVGKVKSGLGIASPSRVFTQIGRDVIQGLLNGLTAMFGSLGATARTIPGRIRDAVGNAGAVLVQKGRDFVTGLRNGISGMSGSLSSTAAGLRSRVTSGLGQVGSLLYGAGQAIVSGLISGIRSMIGSLGSYLGSVGQFIKDNKGPIEKDRRLLIPEGAAIMEGLIAGIASRRGQLGTELGGVSEQISSSIVADPYGIYAQAEAAFSAGMTLSAPPPPLLAWAADATGDQVLDAFRGLIRIRYGGNTQAALGSGR</sequence>
<dbReference type="RefSeq" id="WP_307249382.1">
    <property type="nucleotide sequence ID" value="NZ_JAUSUZ010000002.1"/>
</dbReference>
<keyword evidence="4" id="KW-1185">Reference proteome</keyword>